<sequence length="476" mass="55066">MKKLLLVIIAFLTLGNLHAQEFRIIKGGVTDSLPIPGMSNKTYAFYAPTNYTTHRKWPVVFVFDPKGRGSTTANLFRKAAEEQQYLVASANIDLKAEPIDSIVKTATAMMNSIFSAFPIDPVQVYTAGMGEGAQVASALPLFYKQMAGVMAIGNSFVNREYVDKSNPYMFIAIAGDKDYMVYEMEEYLRFFDDLDFRTDVYYFDGKEDQWPETAVISNAMTGFTLEAIKKGNRVADKDFIQKLYQNEIGYTEQLVRTRNYYEAYEKLDRMEDKYEDFGFEDDIEDRMKELKKTNGYRSQRRDFRQAVTFEKEQQGYYEYTLRTDVMTANFQNIGWWAYQVDELEKLKKSSNEAKSNMAYRLHGYLDFLTKRKFDVIVNSDAPIDIKIFMSVLRTAINKDDPEAYLKIISLAGSDGDYETALLYLEDLLKTGYSNMEALYNIEGTLDLQFTREYNEIIKKYLGESKFYNDGKEPEEN</sequence>
<dbReference type="AlphaFoldDB" id="A0A9X1UZ66"/>
<accession>A0A9X1UZ66</accession>
<proteinExistence type="predicted"/>
<keyword evidence="1" id="KW-0732">Signal</keyword>
<name>A0A9X1UZ66_9FLAO</name>
<evidence type="ECO:0000313" key="3">
    <source>
        <dbReference type="Proteomes" id="UP001139344"/>
    </source>
</evidence>
<keyword evidence="3" id="KW-1185">Reference proteome</keyword>
<dbReference type="RefSeq" id="WP_240100318.1">
    <property type="nucleotide sequence ID" value="NZ_JAJSON010000026.1"/>
</dbReference>
<feature type="chain" id="PRO_5040795263" description="Alpha/beta hydrolase" evidence="1">
    <location>
        <begin position="20"/>
        <end position="476"/>
    </location>
</feature>
<feature type="signal peptide" evidence="1">
    <location>
        <begin position="1"/>
        <end position="19"/>
    </location>
</feature>
<dbReference type="Gene3D" id="3.40.50.1820">
    <property type="entry name" value="alpha/beta hydrolase"/>
    <property type="match status" value="1"/>
</dbReference>
<organism evidence="2 3">
    <name type="scientific">Christiangramia crocea</name>
    <dbReference type="NCBI Taxonomy" id="2904124"/>
    <lineage>
        <taxon>Bacteria</taxon>
        <taxon>Pseudomonadati</taxon>
        <taxon>Bacteroidota</taxon>
        <taxon>Flavobacteriia</taxon>
        <taxon>Flavobacteriales</taxon>
        <taxon>Flavobacteriaceae</taxon>
        <taxon>Christiangramia</taxon>
    </lineage>
</organism>
<dbReference type="InterPro" id="IPR029058">
    <property type="entry name" value="AB_hydrolase_fold"/>
</dbReference>
<evidence type="ECO:0000313" key="2">
    <source>
        <dbReference type="EMBL" id="MCG9972954.1"/>
    </source>
</evidence>
<comment type="caution">
    <text evidence="2">The sequence shown here is derived from an EMBL/GenBank/DDBJ whole genome shotgun (WGS) entry which is preliminary data.</text>
</comment>
<reference evidence="2" key="1">
    <citation type="submission" date="2021-12" db="EMBL/GenBank/DDBJ databases">
        <title>Description of Gramella crocea sp. nov., a new bacterium isolated from activated sludge.</title>
        <authorList>
            <person name="Zhang X."/>
        </authorList>
    </citation>
    <scope>NUCLEOTIDE SEQUENCE</scope>
    <source>
        <strain evidence="2">YB25</strain>
    </source>
</reference>
<evidence type="ECO:0008006" key="4">
    <source>
        <dbReference type="Google" id="ProtNLM"/>
    </source>
</evidence>
<dbReference type="SUPFAM" id="SSF53474">
    <property type="entry name" value="alpha/beta-Hydrolases"/>
    <property type="match status" value="1"/>
</dbReference>
<gene>
    <name evidence="2" type="ORF">LU635_14985</name>
</gene>
<dbReference type="EMBL" id="JAJSON010000026">
    <property type="protein sequence ID" value="MCG9972954.1"/>
    <property type="molecule type" value="Genomic_DNA"/>
</dbReference>
<dbReference type="Proteomes" id="UP001139344">
    <property type="component" value="Unassembled WGS sequence"/>
</dbReference>
<evidence type="ECO:0000256" key="1">
    <source>
        <dbReference type="SAM" id="SignalP"/>
    </source>
</evidence>
<protein>
    <recommendedName>
        <fullName evidence="4">Alpha/beta hydrolase</fullName>
    </recommendedName>
</protein>